<protein>
    <submittedName>
        <fullName evidence="1">Uncharacterized protein</fullName>
    </submittedName>
</protein>
<organism evidence="1 2">
    <name type="scientific">Elsinoe batatas</name>
    <dbReference type="NCBI Taxonomy" id="2601811"/>
    <lineage>
        <taxon>Eukaryota</taxon>
        <taxon>Fungi</taxon>
        <taxon>Dikarya</taxon>
        <taxon>Ascomycota</taxon>
        <taxon>Pezizomycotina</taxon>
        <taxon>Dothideomycetes</taxon>
        <taxon>Dothideomycetidae</taxon>
        <taxon>Myriangiales</taxon>
        <taxon>Elsinoaceae</taxon>
        <taxon>Elsinoe</taxon>
    </lineage>
</organism>
<evidence type="ECO:0000313" key="1">
    <source>
        <dbReference type="EMBL" id="KAG8627277.1"/>
    </source>
</evidence>
<comment type="caution">
    <text evidence="1">The sequence shown here is derived from an EMBL/GenBank/DDBJ whole genome shotgun (WGS) entry which is preliminary data.</text>
</comment>
<dbReference type="OrthoDB" id="3937708at2759"/>
<dbReference type="AlphaFoldDB" id="A0A8K0L1B6"/>
<proteinExistence type="predicted"/>
<gene>
    <name evidence="1" type="ORF">KVT40_004760</name>
</gene>
<sequence>MHGKKDDMQRIATSSSNLFPLRIVVHASYFSTSSIFRAEWICTSQAHLSLIFVAQFQFSQASQGSCHPVSLGCQPDLAQNLLVDPEGNELLCTDTSLTPDDVNQISTCPTLKNQLVSGEWSVLIISNNGNGSAIAYERDLYLTVGVPTTITVSGSPGTSLKSC</sequence>
<reference evidence="1" key="1">
    <citation type="submission" date="2021-07" db="EMBL/GenBank/DDBJ databases">
        <title>Elsinoe batatas strain:CRI-CJ2 Genome sequencing and assembly.</title>
        <authorList>
            <person name="Huang L."/>
        </authorList>
    </citation>
    <scope>NUCLEOTIDE SEQUENCE</scope>
    <source>
        <strain evidence="1">CRI-CJ2</strain>
    </source>
</reference>
<dbReference type="Proteomes" id="UP000809789">
    <property type="component" value="Unassembled WGS sequence"/>
</dbReference>
<dbReference type="EMBL" id="JAESVG020000005">
    <property type="protein sequence ID" value="KAG8627277.1"/>
    <property type="molecule type" value="Genomic_DNA"/>
</dbReference>
<name>A0A8K0L1B6_9PEZI</name>
<accession>A0A8K0L1B6</accession>
<keyword evidence="2" id="KW-1185">Reference proteome</keyword>
<evidence type="ECO:0000313" key="2">
    <source>
        <dbReference type="Proteomes" id="UP000809789"/>
    </source>
</evidence>